<dbReference type="RefSeq" id="WP_133869857.1">
    <property type="nucleotide sequence ID" value="NZ_SOAU01000001.1"/>
</dbReference>
<reference evidence="2 3" key="1">
    <citation type="submission" date="2019-03" db="EMBL/GenBank/DDBJ databases">
        <title>Sequencing the genomes of 1000 actinobacteria strains.</title>
        <authorList>
            <person name="Klenk H.-P."/>
        </authorList>
    </citation>
    <scope>NUCLEOTIDE SEQUENCE [LARGE SCALE GENOMIC DNA]</scope>
    <source>
        <strain evidence="2 3">DSM 18936</strain>
    </source>
</reference>
<organism evidence="2 3">
    <name type="scientific">Ilumatobacter fluminis</name>
    <dbReference type="NCBI Taxonomy" id="467091"/>
    <lineage>
        <taxon>Bacteria</taxon>
        <taxon>Bacillati</taxon>
        <taxon>Actinomycetota</taxon>
        <taxon>Acidimicrobiia</taxon>
        <taxon>Acidimicrobiales</taxon>
        <taxon>Ilumatobacteraceae</taxon>
        <taxon>Ilumatobacter</taxon>
    </lineage>
</organism>
<dbReference type="Pfam" id="PF02627">
    <property type="entry name" value="CMD"/>
    <property type="match status" value="1"/>
</dbReference>
<dbReference type="EMBL" id="SOAU01000001">
    <property type="protein sequence ID" value="TDT17573.1"/>
    <property type="molecule type" value="Genomic_DNA"/>
</dbReference>
<accession>A0A4R7I4L5</accession>
<dbReference type="Gene3D" id="1.20.1290.10">
    <property type="entry name" value="AhpD-like"/>
    <property type="match status" value="1"/>
</dbReference>
<evidence type="ECO:0000313" key="2">
    <source>
        <dbReference type="EMBL" id="TDT17573.1"/>
    </source>
</evidence>
<keyword evidence="3" id="KW-1185">Reference proteome</keyword>
<dbReference type="PANTHER" id="PTHR34846">
    <property type="entry name" value="4-CARBOXYMUCONOLACTONE DECARBOXYLASE FAMILY PROTEIN (AFU_ORTHOLOGUE AFUA_6G11590)"/>
    <property type="match status" value="1"/>
</dbReference>
<dbReference type="AlphaFoldDB" id="A0A4R7I4L5"/>
<dbReference type="SUPFAM" id="SSF69118">
    <property type="entry name" value="AhpD-like"/>
    <property type="match status" value="1"/>
</dbReference>
<sequence length="218" mass="24288">MPRLDPVSRADNTDPLVESMYGLLFGDRDPAVEPGTATGTPGDWWTVFANDTKVFEHAIQGFGVYRSVSIDPILREWAQARAGYATQSQFVFSQHCKALRGLGATEEQIAAIPHWSAADCFGEVDRLVLAYTDCLVYDLGRVPDALFDRLRGHFSDRELLELTYVASLYMMHGVMSRALRTEWDDVDERVTEVFVDDADDDLLRISADDVESSDGEAG</sequence>
<dbReference type="PANTHER" id="PTHR34846:SF5">
    <property type="entry name" value="CARBOXYMUCONOLACTONE DECARBOXYLASE-LIKE DOMAIN-CONTAINING PROTEIN"/>
    <property type="match status" value="1"/>
</dbReference>
<dbReference type="GO" id="GO:0051920">
    <property type="term" value="F:peroxiredoxin activity"/>
    <property type="evidence" value="ECO:0007669"/>
    <property type="project" value="InterPro"/>
</dbReference>
<dbReference type="InterPro" id="IPR029032">
    <property type="entry name" value="AhpD-like"/>
</dbReference>
<name>A0A4R7I4L5_9ACTN</name>
<evidence type="ECO:0000313" key="3">
    <source>
        <dbReference type="Proteomes" id="UP000294558"/>
    </source>
</evidence>
<protein>
    <submittedName>
        <fullName evidence="2">Carboxymuconolactone decarboxylase family protein</fullName>
    </submittedName>
</protein>
<comment type="caution">
    <text evidence="2">The sequence shown here is derived from an EMBL/GenBank/DDBJ whole genome shotgun (WGS) entry which is preliminary data.</text>
</comment>
<feature type="domain" description="Carboxymuconolactone decarboxylase-like" evidence="1">
    <location>
        <begin position="62"/>
        <end position="131"/>
    </location>
</feature>
<gene>
    <name evidence="2" type="ORF">BDK89_3183</name>
</gene>
<dbReference type="OrthoDB" id="9801997at2"/>
<dbReference type="Proteomes" id="UP000294558">
    <property type="component" value="Unassembled WGS sequence"/>
</dbReference>
<proteinExistence type="predicted"/>
<evidence type="ECO:0000259" key="1">
    <source>
        <dbReference type="Pfam" id="PF02627"/>
    </source>
</evidence>
<dbReference type="InterPro" id="IPR003779">
    <property type="entry name" value="CMD-like"/>
</dbReference>